<dbReference type="SUPFAM" id="SSF55068">
    <property type="entry name" value="Peptide methionine sulfoxide reductase"/>
    <property type="match status" value="1"/>
</dbReference>
<evidence type="ECO:0000313" key="7">
    <source>
        <dbReference type="Proteomes" id="UP000494115"/>
    </source>
</evidence>
<dbReference type="GO" id="GO:0008113">
    <property type="term" value="F:peptide-methionine (S)-S-oxide reductase activity"/>
    <property type="evidence" value="ECO:0007669"/>
    <property type="project" value="UniProtKB-UniRule"/>
</dbReference>
<dbReference type="Gene3D" id="3.30.1060.10">
    <property type="entry name" value="Peptide methionine sulphoxide reductase MsrA"/>
    <property type="match status" value="1"/>
</dbReference>
<dbReference type="AlphaFoldDB" id="A0A6S7BKT8"/>
<feature type="domain" description="Peptide methionine sulphoxide reductase MsrA" evidence="5">
    <location>
        <begin position="61"/>
        <end position="213"/>
    </location>
</feature>
<name>A0A6S7BKT8_9BURK</name>
<dbReference type="PANTHER" id="PTHR43774:SF1">
    <property type="entry name" value="PEPTIDE METHIONINE SULFOXIDE REDUCTASE MSRA 2"/>
    <property type="match status" value="1"/>
</dbReference>
<dbReference type="RefSeq" id="WP_175107766.1">
    <property type="nucleotide sequence ID" value="NZ_CADIKM010000048.1"/>
</dbReference>
<comment type="similarity">
    <text evidence="4">Belongs to the MsrA Met sulfoxide reductase family.</text>
</comment>
<dbReference type="InterPro" id="IPR036509">
    <property type="entry name" value="Met_Sox_Rdtase_MsrA_sf"/>
</dbReference>
<dbReference type="Pfam" id="PF01625">
    <property type="entry name" value="PMSR"/>
    <property type="match status" value="1"/>
</dbReference>
<sequence length="245" mass="26356">MKRSTSLFLRPANFAAWRSMALGALIAGGLLAWHSPAHSEGAVAIPAPAVDEPASGSHQETAVLAGGCFWGVQGVFAHVKGVTLAVSGYSGGSRGTAHYEEVSDGDTGHAESVQITFDPTQISYGRLLQIYFSVVQDPTQLDAQGPDSGTQYRSAIFPANDAQRRVAQSYIAQLDHAHVFSGTIVTKVEPFKGFYPAEHYHQDFLTLHPDHPYIIINDLPKVEHLKQMFPANYRAEPALAASKGA</sequence>
<evidence type="ECO:0000313" key="6">
    <source>
        <dbReference type="EMBL" id="CAB3802371.1"/>
    </source>
</evidence>
<evidence type="ECO:0000256" key="4">
    <source>
        <dbReference type="HAMAP-Rule" id="MF_01401"/>
    </source>
</evidence>
<dbReference type="EMBL" id="CADIKM010000048">
    <property type="protein sequence ID" value="CAB3802371.1"/>
    <property type="molecule type" value="Genomic_DNA"/>
</dbReference>
<dbReference type="Proteomes" id="UP000494115">
    <property type="component" value="Unassembled WGS sequence"/>
</dbReference>
<evidence type="ECO:0000256" key="3">
    <source>
        <dbReference type="ARBA" id="ARBA00048782"/>
    </source>
</evidence>
<comment type="function">
    <text evidence="4">Has an important function as a repair enzyme for proteins that have been inactivated by oxidation. Catalyzes the reversible oxidation-reduction of methionine sulfoxide in proteins to methionine.</text>
</comment>
<dbReference type="PANTHER" id="PTHR43774">
    <property type="entry name" value="PEPTIDE METHIONINE SULFOXIDE REDUCTASE"/>
    <property type="match status" value="1"/>
</dbReference>
<keyword evidence="7" id="KW-1185">Reference proteome</keyword>
<evidence type="ECO:0000256" key="2">
    <source>
        <dbReference type="ARBA" id="ARBA00047806"/>
    </source>
</evidence>
<dbReference type="InterPro" id="IPR002569">
    <property type="entry name" value="Met_Sox_Rdtase_MsrA_dom"/>
</dbReference>
<accession>A0A6S7BKT8</accession>
<organism evidence="6 7">
    <name type="scientific">Pararobbsia alpina</name>
    <dbReference type="NCBI Taxonomy" id="621374"/>
    <lineage>
        <taxon>Bacteria</taxon>
        <taxon>Pseudomonadati</taxon>
        <taxon>Pseudomonadota</taxon>
        <taxon>Betaproteobacteria</taxon>
        <taxon>Burkholderiales</taxon>
        <taxon>Burkholderiaceae</taxon>
        <taxon>Pararobbsia</taxon>
    </lineage>
</organism>
<dbReference type="NCBIfam" id="TIGR00401">
    <property type="entry name" value="msrA"/>
    <property type="match status" value="1"/>
</dbReference>
<keyword evidence="1 4" id="KW-0560">Oxidoreductase</keyword>
<evidence type="ECO:0000256" key="1">
    <source>
        <dbReference type="ARBA" id="ARBA00023002"/>
    </source>
</evidence>
<gene>
    <name evidence="6" type="primary">msrA_2</name>
    <name evidence="4" type="synonym">msrA</name>
    <name evidence="6" type="ORF">LMG28138_05181</name>
</gene>
<protein>
    <recommendedName>
        <fullName evidence="4">Peptide methionine sulfoxide reductase MsrA</fullName>
        <shortName evidence="4">Protein-methionine-S-oxide reductase</shortName>
        <ecNumber evidence="4">1.8.4.11</ecNumber>
    </recommendedName>
    <alternativeName>
        <fullName evidence="4">Peptide-methionine (S)-S-oxide reductase</fullName>
        <shortName evidence="4">Peptide Met(O) reductase</shortName>
    </alternativeName>
</protein>
<dbReference type="EC" id="1.8.4.11" evidence="4"/>
<proteinExistence type="inferred from homology"/>
<dbReference type="HAMAP" id="MF_01401">
    <property type="entry name" value="MsrA"/>
    <property type="match status" value="1"/>
</dbReference>
<feature type="active site" evidence="4">
    <location>
        <position position="68"/>
    </location>
</feature>
<reference evidence="6 7" key="1">
    <citation type="submission" date="2020-04" db="EMBL/GenBank/DDBJ databases">
        <authorList>
            <person name="De Canck E."/>
        </authorList>
    </citation>
    <scope>NUCLEOTIDE SEQUENCE [LARGE SCALE GENOMIC DNA]</scope>
    <source>
        <strain evidence="6 7">LMG 28138</strain>
    </source>
</reference>
<evidence type="ECO:0000259" key="5">
    <source>
        <dbReference type="Pfam" id="PF01625"/>
    </source>
</evidence>
<comment type="catalytic activity">
    <reaction evidence="2 4">
        <text>L-methionyl-[protein] + [thioredoxin]-disulfide + H2O = L-methionyl-(S)-S-oxide-[protein] + [thioredoxin]-dithiol</text>
        <dbReference type="Rhea" id="RHEA:14217"/>
        <dbReference type="Rhea" id="RHEA-COMP:10698"/>
        <dbReference type="Rhea" id="RHEA-COMP:10700"/>
        <dbReference type="Rhea" id="RHEA-COMP:12313"/>
        <dbReference type="Rhea" id="RHEA-COMP:12315"/>
        <dbReference type="ChEBI" id="CHEBI:15377"/>
        <dbReference type="ChEBI" id="CHEBI:16044"/>
        <dbReference type="ChEBI" id="CHEBI:29950"/>
        <dbReference type="ChEBI" id="CHEBI:44120"/>
        <dbReference type="ChEBI" id="CHEBI:50058"/>
        <dbReference type="EC" id="1.8.4.11"/>
    </reaction>
</comment>
<comment type="catalytic activity">
    <reaction evidence="3 4">
        <text>[thioredoxin]-disulfide + L-methionine + H2O = L-methionine (S)-S-oxide + [thioredoxin]-dithiol</text>
        <dbReference type="Rhea" id="RHEA:19993"/>
        <dbReference type="Rhea" id="RHEA-COMP:10698"/>
        <dbReference type="Rhea" id="RHEA-COMP:10700"/>
        <dbReference type="ChEBI" id="CHEBI:15377"/>
        <dbReference type="ChEBI" id="CHEBI:29950"/>
        <dbReference type="ChEBI" id="CHEBI:50058"/>
        <dbReference type="ChEBI" id="CHEBI:57844"/>
        <dbReference type="ChEBI" id="CHEBI:58772"/>
        <dbReference type="EC" id="1.8.4.11"/>
    </reaction>
</comment>